<organism evidence="1 2">
    <name type="scientific">Ancylostoma ceylanicum</name>
    <dbReference type="NCBI Taxonomy" id="53326"/>
    <lineage>
        <taxon>Eukaryota</taxon>
        <taxon>Metazoa</taxon>
        <taxon>Ecdysozoa</taxon>
        <taxon>Nematoda</taxon>
        <taxon>Chromadorea</taxon>
        <taxon>Rhabditida</taxon>
        <taxon>Rhabditina</taxon>
        <taxon>Rhabditomorpha</taxon>
        <taxon>Strongyloidea</taxon>
        <taxon>Ancylostomatidae</taxon>
        <taxon>Ancylostomatinae</taxon>
        <taxon>Ancylostoma</taxon>
    </lineage>
</organism>
<comment type="caution">
    <text evidence="1">The sequence shown here is derived from an EMBL/GenBank/DDBJ whole genome shotgun (WGS) entry which is preliminary data.</text>
</comment>
<evidence type="ECO:0000313" key="1">
    <source>
        <dbReference type="EMBL" id="EYC18320.1"/>
    </source>
</evidence>
<keyword evidence="2" id="KW-1185">Reference proteome</keyword>
<dbReference type="Proteomes" id="UP000024635">
    <property type="component" value="Unassembled WGS sequence"/>
</dbReference>
<dbReference type="AlphaFoldDB" id="A0A016USY0"/>
<dbReference type="OrthoDB" id="5849400at2759"/>
<dbReference type="EMBL" id="JARK01001364">
    <property type="protein sequence ID" value="EYC18320.1"/>
    <property type="molecule type" value="Genomic_DNA"/>
</dbReference>
<reference evidence="2" key="1">
    <citation type="journal article" date="2015" name="Nat. Genet.">
        <title>The genome and transcriptome of the zoonotic hookworm Ancylostoma ceylanicum identify infection-specific gene families.</title>
        <authorList>
            <person name="Schwarz E.M."/>
            <person name="Hu Y."/>
            <person name="Antoshechkin I."/>
            <person name="Miller M.M."/>
            <person name="Sternberg P.W."/>
            <person name="Aroian R.V."/>
        </authorList>
    </citation>
    <scope>NUCLEOTIDE SEQUENCE</scope>
    <source>
        <strain evidence="2">HY135</strain>
    </source>
</reference>
<evidence type="ECO:0000313" key="2">
    <source>
        <dbReference type="Proteomes" id="UP000024635"/>
    </source>
</evidence>
<evidence type="ECO:0008006" key="3">
    <source>
        <dbReference type="Google" id="ProtNLM"/>
    </source>
</evidence>
<accession>A0A016USY0</accession>
<gene>
    <name evidence="1" type="primary">Acey_s0028.g1793</name>
    <name evidence="1" type="synonym">Acey-ttr-42</name>
    <name evidence="1" type="ORF">Y032_0028g1793</name>
</gene>
<protein>
    <recommendedName>
        <fullName evidence="3">Transthyretin-like family protein</fullName>
    </recommendedName>
</protein>
<name>A0A016USY0_9BILA</name>
<sequence length="66" mass="7838">MERDFGRTIFDYVDDDDVLAYKEVELNKPFELGGNEIELDGLEPYIYMRYNCKKVRSYASSKNIFL</sequence>
<proteinExistence type="predicted"/>